<sequence length="101" mass="11507">MSLFNYPIHLTANTNITDSTNQTNRLSIEVSPATQISETIVSLSIFDYLGGLGIMLIFVAIIRIIYELKQQSSNQKPKSQRELSIELLERIWMMNTSKTKD</sequence>
<accession>A0A2A2TM63</accession>
<dbReference type="AlphaFoldDB" id="A0A2A2TM63"/>
<feature type="transmembrane region" description="Helical" evidence="1">
    <location>
        <begin position="48"/>
        <end position="66"/>
    </location>
</feature>
<dbReference type="OrthoDB" id="515028at2"/>
<organism evidence="2 3">
    <name type="scientific">Brunnivagina elsteri CCALA 953</name>
    <dbReference type="NCBI Taxonomy" id="987040"/>
    <lineage>
        <taxon>Bacteria</taxon>
        <taxon>Bacillati</taxon>
        <taxon>Cyanobacteriota</taxon>
        <taxon>Cyanophyceae</taxon>
        <taxon>Nostocales</taxon>
        <taxon>Calotrichaceae</taxon>
        <taxon>Brunnivagina</taxon>
    </lineage>
</organism>
<comment type="caution">
    <text evidence="2">The sequence shown here is derived from an EMBL/GenBank/DDBJ whole genome shotgun (WGS) entry which is preliminary data.</text>
</comment>
<reference evidence="2 3" key="1">
    <citation type="submission" date="2017-08" db="EMBL/GenBank/DDBJ databases">
        <title>Draft genome sequence of filamentous cyanobacterium Calothrix elsteri CCALA 953.</title>
        <authorList>
            <person name="Gagunashvili A.N."/>
            <person name="Elster J."/>
            <person name="Andresson O.S."/>
        </authorList>
    </citation>
    <scope>NUCLEOTIDE SEQUENCE [LARGE SCALE GENOMIC DNA]</scope>
    <source>
        <strain evidence="2 3">CCALA 953</strain>
    </source>
</reference>
<keyword evidence="1" id="KW-0472">Membrane</keyword>
<keyword evidence="1" id="KW-1133">Transmembrane helix</keyword>
<dbReference type="RefSeq" id="WP_095721247.1">
    <property type="nucleotide sequence ID" value="NZ_NTFS01000063.1"/>
</dbReference>
<evidence type="ECO:0000313" key="2">
    <source>
        <dbReference type="EMBL" id="PAX58088.1"/>
    </source>
</evidence>
<evidence type="ECO:0000313" key="3">
    <source>
        <dbReference type="Proteomes" id="UP000218238"/>
    </source>
</evidence>
<protein>
    <submittedName>
        <fullName evidence="2">Uncharacterized protein</fullName>
    </submittedName>
</protein>
<evidence type="ECO:0000256" key="1">
    <source>
        <dbReference type="SAM" id="Phobius"/>
    </source>
</evidence>
<keyword evidence="3" id="KW-1185">Reference proteome</keyword>
<dbReference type="EMBL" id="NTFS01000063">
    <property type="protein sequence ID" value="PAX58088.1"/>
    <property type="molecule type" value="Genomic_DNA"/>
</dbReference>
<keyword evidence="1" id="KW-0812">Transmembrane</keyword>
<gene>
    <name evidence="2" type="ORF">CK510_08270</name>
</gene>
<proteinExistence type="predicted"/>
<name>A0A2A2TM63_9CYAN</name>
<dbReference type="Proteomes" id="UP000218238">
    <property type="component" value="Unassembled WGS sequence"/>
</dbReference>